<name>A0A2M6R9L7_9BACT</name>
<dbReference type="CDD" id="cd18682">
    <property type="entry name" value="PIN_VapC-like"/>
    <property type="match status" value="1"/>
</dbReference>
<feature type="domain" description="PIN" evidence="1">
    <location>
        <begin position="2"/>
        <end position="115"/>
    </location>
</feature>
<evidence type="ECO:0000313" key="3">
    <source>
        <dbReference type="Proteomes" id="UP000231162"/>
    </source>
</evidence>
<gene>
    <name evidence="2" type="ORF">COT79_00210</name>
</gene>
<evidence type="ECO:0000259" key="1">
    <source>
        <dbReference type="Pfam" id="PF01850"/>
    </source>
</evidence>
<proteinExistence type="predicted"/>
<dbReference type="AlphaFoldDB" id="A0A2M6R9L7"/>
<dbReference type="Proteomes" id="UP000231162">
    <property type="component" value="Unassembled WGS sequence"/>
</dbReference>
<dbReference type="EMBL" id="PEZX01000005">
    <property type="protein sequence ID" value="PIS07245.1"/>
    <property type="molecule type" value="Genomic_DNA"/>
</dbReference>
<organism evidence="2 3">
    <name type="scientific">Candidatus Berkelbacteria bacterium CG10_big_fil_rev_8_21_14_0_10_43_14</name>
    <dbReference type="NCBI Taxonomy" id="1974515"/>
    <lineage>
        <taxon>Bacteria</taxon>
        <taxon>Candidatus Berkelbacteria</taxon>
    </lineage>
</organism>
<evidence type="ECO:0000313" key="2">
    <source>
        <dbReference type="EMBL" id="PIS07245.1"/>
    </source>
</evidence>
<protein>
    <submittedName>
        <fullName evidence="2">Twitching motility protein PilT</fullName>
    </submittedName>
</protein>
<dbReference type="SUPFAM" id="SSF88723">
    <property type="entry name" value="PIN domain-like"/>
    <property type="match status" value="1"/>
</dbReference>
<dbReference type="InterPro" id="IPR029060">
    <property type="entry name" value="PIN-like_dom_sf"/>
</dbReference>
<dbReference type="Pfam" id="PF01850">
    <property type="entry name" value="PIN"/>
    <property type="match status" value="1"/>
</dbReference>
<accession>A0A2M6R9L7</accession>
<reference evidence="3" key="1">
    <citation type="submission" date="2017-09" db="EMBL/GenBank/DDBJ databases">
        <title>Depth-based differentiation of microbial function through sediment-hosted aquifers and enrichment of novel symbionts in the deep terrestrial subsurface.</title>
        <authorList>
            <person name="Probst A.J."/>
            <person name="Ladd B."/>
            <person name="Jarett J.K."/>
            <person name="Geller-Mcgrath D.E."/>
            <person name="Sieber C.M.K."/>
            <person name="Emerson J.B."/>
            <person name="Anantharaman K."/>
            <person name="Thomas B.C."/>
            <person name="Malmstrom R."/>
            <person name="Stieglmeier M."/>
            <person name="Klingl A."/>
            <person name="Woyke T."/>
            <person name="Ryan C.M."/>
            <person name="Banfield J.F."/>
        </authorList>
    </citation>
    <scope>NUCLEOTIDE SEQUENCE [LARGE SCALE GENOMIC DNA]</scope>
</reference>
<sequence>MIVLDSSALIAYFKFEKGDTVVGGLLKQSTGISCVNLAETLIIFKFYHFPGDEITSQLSSLKLEVIDCSKEIALIAAEITHPKNMFLSLGDRICLATAISKKCPILTADSSWEKLKLPIEVISIR</sequence>
<dbReference type="Gene3D" id="3.40.50.1010">
    <property type="entry name" value="5'-nuclease"/>
    <property type="match status" value="1"/>
</dbReference>
<comment type="caution">
    <text evidence="2">The sequence shown here is derived from an EMBL/GenBank/DDBJ whole genome shotgun (WGS) entry which is preliminary data.</text>
</comment>
<dbReference type="InterPro" id="IPR002716">
    <property type="entry name" value="PIN_dom"/>
</dbReference>